<protein>
    <submittedName>
        <fullName evidence="2">Uncharacterized protein</fullName>
    </submittedName>
</protein>
<evidence type="ECO:0000313" key="2">
    <source>
        <dbReference type="EMBL" id="CAF9906940.1"/>
    </source>
</evidence>
<feature type="compositionally biased region" description="Polar residues" evidence="1">
    <location>
        <begin position="21"/>
        <end position="37"/>
    </location>
</feature>
<evidence type="ECO:0000313" key="3">
    <source>
        <dbReference type="Proteomes" id="UP000664534"/>
    </source>
</evidence>
<dbReference type="EMBL" id="CAJPDT010000003">
    <property type="protein sequence ID" value="CAF9906940.1"/>
    <property type="molecule type" value="Genomic_DNA"/>
</dbReference>
<accession>A0A8H3I4E8</accession>
<feature type="compositionally biased region" description="Low complexity" evidence="1">
    <location>
        <begin position="58"/>
        <end position="67"/>
    </location>
</feature>
<name>A0A8H3I4E8_9LECA</name>
<dbReference type="AlphaFoldDB" id="A0A8H3I4E8"/>
<feature type="region of interest" description="Disordered" evidence="1">
    <location>
        <begin position="1"/>
        <end position="90"/>
    </location>
</feature>
<keyword evidence="3" id="KW-1185">Reference proteome</keyword>
<reference evidence="2" key="1">
    <citation type="submission" date="2021-03" db="EMBL/GenBank/DDBJ databases">
        <authorList>
            <person name="Tagirdzhanova G."/>
        </authorList>
    </citation>
    <scope>NUCLEOTIDE SEQUENCE</scope>
</reference>
<comment type="caution">
    <text evidence="2">The sequence shown here is derived from an EMBL/GenBank/DDBJ whole genome shotgun (WGS) entry which is preliminary data.</text>
</comment>
<proteinExistence type="predicted"/>
<dbReference type="Proteomes" id="UP000664534">
    <property type="component" value="Unassembled WGS sequence"/>
</dbReference>
<evidence type="ECO:0000256" key="1">
    <source>
        <dbReference type="SAM" id="MobiDB-lite"/>
    </source>
</evidence>
<sequence length="392" mass="43373">MPTSDISSLPEKKSAWHSIHSMMSSNRLSTQGSTGACNASLERSSTPSTVTDPPPSSPTADSSTTRSCEPGSKNKFRLPSYRREGKPSEPAHVIKAIEGETIASRHKIGTASIDCEFYKIEYGQFKERPACLIIVDVRLVYPPDNTIDKAKLEFRFGTDGLQNLSPEDHHFTQNAKAPISKVFAPEMIEGMPSNSQKTTHHNIKPKIQGLGFKIDTAEGGGQTTITNTHRWRVQGRREEHNGIYDTFGWNIFQNAVSEDSVPRQVRLGMIAFHQHEPFWVNVNILGGTREKRWLQKATQEKRWFNPPDSEDVGRHILQEAMVENLVSRQNLLIRDIAQSRVMEGKTVNLIDIGEISGGAGSGIDGGGLITDLLSIGDFTGDTPTTMMDSTML</sequence>
<organism evidence="2 3">
    <name type="scientific">Imshaugia aleurites</name>
    <dbReference type="NCBI Taxonomy" id="172621"/>
    <lineage>
        <taxon>Eukaryota</taxon>
        <taxon>Fungi</taxon>
        <taxon>Dikarya</taxon>
        <taxon>Ascomycota</taxon>
        <taxon>Pezizomycotina</taxon>
        <taxon>Lecanoromycetes</taxon>
        <taxon>OSLEUM clade</taxon>
        <taxon>Lecanoromycetidae</taxon>
        <taxon>Lecanorales</taxon>
        <taxon>Lecanorineae</taxon>
        <taxon>Parmeliaceae</taxon>
        <taxon>Imshaugia</taxon>
    </lineage>
</organism>
<dbReference type="OrthoDB" id="5425240at2759"/>
<gene>
    <name evidence="2" type="ORF">IMSHALPRED_005397</name>
</gene>